<proteinExistence type="predicted"/>
<evidence type="ECO:0000256" key="1">
    <source>
        <dbReference type="SAM" id="MobiDB-lite"/>
    </source>
</evidence>
<accession>A0AAD7GKP4</accession>
<dbReference type="SUPFAM" id="SSF81383">
    <property type="entry name" value="F-box domain"/>
    <property type="match status" value="1"/>
</dbReference>
<dbReference type="EMBL" id="JARKIE010000038">
    <property type="protein sequence ID" value="KAJ7695433.1"/>
    <property type="molecule type" value="Genomic_DNA"/>
</dbReference>
<dbReference type="AlphaFoldDB" id="A0AAD7GKP4"/>
<dbReference type="InterPro" id="IPR036047">
    <property type="entry name" value="F-box-like_dom_sf"/>
</dbReference>
<feature type="region of interest" description="Disordered" evidence="1">
    <location>
        <begin position="30"/>
        <end position="67"/>
    </location>
</feature>
<reference evidence="2" key="1">
    <citation type="submission" date="2023-03" db="EMBL/GenBank/DDBJ databases">
        <title>Massive genome expansion in bonnet fungi (Mycena s.s.) driven by repeated elements and novel gene families across ecological guilds.</title>
        <authorList>
            <consortium name="Lawrence Berkeley National Laboratory"/>
            <person name="Harder C.B."/>
            <person name="Miyauchi S."/>
            <person name="Viragh M."/>
            <person name="Kuo A."/>
            <person name="Thoen E."/>
            <person name="Andreopoulos B."/>
            <person name="Lu D."/>
            <person name="Skrede I."/>
            <person name="Drula E."/>
            <person name="Henrissat B."/>
            <person name="Morin E."/>
            <person name="Kohler A."/>
            <person name="Barry K."/>
            <person name="LaButti K."/>
            <person name="Morin E."/>
            <person name="Salamov A."/>
            <person name="Lipzen A."/>
            <person name="Mereny Z."/>
            <person name="Hegedus B."/>
            <person name="Baldrian P."/>
            <person name="Stursova M."/>
            <person name="Weitz H."/>
            <person name="Taylor A."/>
            <person name="Grigoriev I.V."/>
            <person name="Nagy L.G."/>
            <person name="Martin F."/>
            <person name="Kauserud H."/>
        </authorList>
    </citation>
    <scope>NUCLEOTIDE SEQUENCE</scope>
    <source>
        <strain evidence="2">CBHHK067</strain>
    </source>
</reference>
<name>A0AAD7GKP4_MYCRO</name>
<comment type="caution">
    <text evidence="2">The sequence shown here is derived from an EMBL/GenBank/DDBJ whole genome shotgun (WGS) entry which is preliminary data.</text>
</comment>
<keyword evidence="3" id="KW-1185">Reference proteome</keyword>
<dbReference type="Proteomes" id="UP001221757">
    <property type="component" value="Unassembled WGS sequence"/>
</dbReference>
<feature type="region of interest" description="Disordered" evidence="1">
    <location>
        <begin position="342"/>
        <end position="373"/>
    </location>
</feature>
<protein>
    <recommendedName>
        <fullName evidence="4">F-box domain-containing protein</fullName>
    </recommendedName>
</protein>
<evidence type="ECO:0000313" key="3">
    <source>
        <dbReference type="Proteomes" id="UP001221757"/>
    </source>
</evidence>
<evidence type="ECO:0008006" key="4">
    <source>
        <dbReference type="Google" id="ProtNLM"/>
    </source>
</evidence>
<sequence length="405" mass="45992">MPKDHSRDAVRSLRPRAAIGTAAEAQGVSVWVGGPVPPQSPNYQTNYQTSTTKNPKKTSSNGPGAANELPPEIALKISKHLNIKDLARAAVAWRSFAIASYALPEFIKAECARFSLVANHMRTWRPEELRFIRDRIEQYNFAWTTLQYSGGQFFSIPETNEDTPWAGSFKWRSGSRFMGESNGYLYDVGSWEGPGRAGPEMCARVCLYKTPSFRTGVVDLQRRQFNVTLKSHYVKAVAVDPVAQVVAILEFNNNHSAHPYSRIPYLHVYALSDGQHIATTQFRVGFQTGAEVYHMEVHREMVCVIAHFRDTCSEIHLQSWTGTPRYVPSMRVSIHHRFPVHHGRPFHHDRKGQAGFPRPNPKPRRHSGQCPDEHPAYGQFSRSWWRGLDPQRHLFDTQYLAVRAS</sequence>
<feature type="compositionally biased region" description="Low complexity" evidence="1">
    <location>
        <begin position="49"/>
        <end position="61"/>
    </location>
</feature>
<gene>
    <name evidence="2" type="ORF">B0H17DRAFT_432823</name>
</gene>
<organism evidence="2 3">
    <name type="scientific">Mycena rosella</name>
    <name type="common">Pink bonnet</name>
    <name type="synonym">Agaricus rosellus</name>
    <dbReference type="NCBI Taxonomy" id="1033263"/>
    <lineage>
        <taxon>Eukaryota</taxon>
        <taxon>Fungi</taxon>
        <taxon>Dikarya</taxon>
        <taxon>Basidiomycota</taxon>
        <taxon>Agaricomycotina</taxon>
        <taxon>Agaricomycetes</taxon>
        <taxon>Agaricomycetidae</taxon>
        <taxon>Agaricales</taxon>
        <taxon>Marasmiineae</taxon>
        <taxon>Mycenaceae</taxon>
        <taxon>Mycena</taxon>
    </lineage>
</organism>
<evidence type="ECO:0000313" key="2">
    <source>
        <dbReference type="EMBL" id="KAJ7695433.1"/>
    </source>
</evidence>